<dbReference type="GO" id="GO:0005737">
    <property type="term" value="C:cytoplasm"/>
    <property type="evidence" value="ECO:0007669"/>
    <property type="project" value="UniProtKB-SubCell"/>
</dbReference>
<evidence type="ECO:0000313" key="7">
    <source>
        <dbReference type="Proteomes" id="UP001145072"/>
    </source>
</evidence>
<dbReference type="HAMAP" id="MF_01805">
    <property type="entry name" value="ScpA"/>
    <property type="match status" value="1"/>
</dbReference>
<protein>
    <recommendedName>
        <fullName evidence="4 5">Segregation and condensation protein A</fullName>
    </recommendedName>
</protein>
<comment type="subcellular location">
    <subcellularLocation>
        <location evidence="5">Cytoplasm</location>
    </subcellularLocation>
    <text evidence="5">Associated with two foci at the outer edges of the nucleoid region in young cells, and at four foci within both cell halves in older cells.</text>
</comment>
<dbReference type="InterPro" id="IPR003768">
    <property type="entry name" value="ScpA"/>
</dbReference>
<comment type="caution">
    <text evidence="6">The sequence shown here is derived from an EMBL/GenBank/DDBJ whole genome shotgun (WGS) entry which is preliminary data.</text>
</comment>
<dbReference type="Proteomes" id="UP001145072">
    <property type="component" value="Unassembled WGS sequence"/>
</dbReference>
<dbReference type="InterPro" id="IPR023093">
    <property type="entry name" value="ScpA-like_C"/>
</dbReference>
<keyword evidence="2 5" id="KW-0159">Chromosome partition</keyword>
<dbReference type="PANTHER" id="PTHR33969:SF2">
    <property type="entry name" value="SEGREGATION AND CONDENSATION PROTEIN A"/>
    <property type="match status" value="1"/>
</dbReference>
<evidence type="ECO:0000256" key="1">
    <source>
        <dbReference type="ARBA" id="ARBA00022618"/>
    </source>
</evidence>
<dbReference type="Gene3D" id="1.10.10.580">
    <property type="entry name" value="Structural maintenance of chromosome 1. Chain E"/>
    <property type="match status" value="1"/>
</dbReference>
<dbReference type="NCBIfam" id="NF000995">
    <property type="entry name" value="PRK00104.1-4"/>
    <property type="match status" value="1"/>
</dbReference>
<evidence type="ECO:0000256" key="2">
    <source>
        <dbReference type="ARBA" id="ARBA00022829"/>
    </source>
</evidence>
<dbReference type="GO" id="GO:0007059">
    <property type="term" value="P:chromosome segregation"/>
    <property type="evidence" value="ECO:0007669"/>
    <property type="project" value="UniProtKB-UniRule"/>
</dbReference>
<organism evidence="6 7">
    <name type="scientific">Aquibacillus koreensis</name>
    <dbReference type="NCBI Taxonomy" id="279446"/>
    <lineage>
        <taxon>Bacteria</taxon>
        <taxon>Bacillati</taxon>
        <taxon>Bacillota</taxon>
        <taxon>Bacilli</taxon>
        <taxon>Bacillales</taxon>
        <taxon>Bacillaceae</taxon>
        <taxon>Aquibacillus</taxon>
    </lineage>
</organism>
<dbReference type="GO" id="GO:0006260">
    <property type="term" value="P:DNA replication"/>
    <property type="evidence" value="ECO:0007669"/>
    <property type="project" value="UniProtKB-UniRule"/>
</dbReference>
<evidence type="ECO:0000313" key="6">
    <source>
        <dbReference type="EMBL" id="MDC3418881.1"/>
    </source>
</evidence>
<name>A0A9X3WI88_9BACI</name>
<comment type="function">
    <text evidence="5">Participates in chromosomal partition during cell division. May act via the formation of a condensin-like complex containing Smc and ScpB that pull DNA away from mid-cell into both cell halves.</text>
</comment>
<dbReference type="Pfam" id="PF02616">
    <property type="entry name" value="SMC_ScpA"/>
    <property type="match status" value="1"/>
</dbReference>
<evidence type="ECO:0000256" key="4">
    <source>
        <dbReference type="ARBA" id="ARBA00044777"/>
    </source>
</evidence>
<keyword evidence="1 5" id="KW-0132">Cell division</keyword>
<comment type="similarity">
    <text evidence="5">Belongs to the ScpA family.</text>
</comment>
<accession>A0A9X3WI88</accession>
<evidence type="ECO:0000256" key="5">
    <source>
        <dbReference type="HAMAP-Rule" id="MF_01805"/>
    </source>
</evidence>
<sequence length="248" mass="29580">MYETYQVKLDAFEGPLDLLLHLINQYEIDIYDIPVSQITEQYMVYIHTMQQLELNVASEYLVMAATLLAIKSQLLLPNQEIESENDAYEEDPREDLMRRLIEYRKYKEVAHQLKEKELDANMIYTRPPKTFEKLSNQQPVERGNISIYDMIAAMNKVFDRKKWNKPLETRVQRAEIPIKQRMDEVLEQMKGIKHGIPFDQLFPYHSRSHIVVTFIAILELMKTKKIYCTQEKHFDELLVFNMEGEQWN</sequence>
<dbReference type="Gene3D" id="6.10.250.2410">
    <property type="match status" value="1"/>
</dbReference>
<gene>
    <name evidence="5" type="primary">scpA</name>
    <name evidence="6" type="ORF">NC661_00590</name>
</gene>
<keyword evidence="7" id="KW-1185">Reference proteome</keyword>
<dbReference type="GO" id="GO:0051301">
    <property type="term" value="P:cell division"/>
    <property type="evidence" value="ECO:0007669"/>
    <property type="project" value="UniProtKB-KW"/>
</dbReference>
<proteinExistence type="inferred from homology"/>
<reference evidence="6" key="1">
    <citation type="submission" date="2022-06" db="EMBL/GenBank/DDBJ databases">
        <title>Aquibacillus sp. a new bacterium isolated from soil saline samples.</title>
        <authorList>
            <person name="Galisteo C."/>
            <person name="De La Haba R."/>
            <person name="Sanchez-Porro C."/>
            <person name="Ventosa A."/>
        </authorList>
    </citation>
    <scope>NUCLEOTIDE SEQUENCE</scope>
    <source>
        <strain evidence="6">JCM 12387</strain>
    </source>
</reference>
<keyword evidence="3 5" id="KW-0131">Cell cycle</keyword>
<dbReference type="AlphaFoldDB" id="A0A9X3WI88"/>
<evidence type="ECO:0000256" key="3">
    <source>
        <dbReference type="ARBA" id="ARBA00023306"/>
    </source>
</evidence>
<dbReference type="EMBL" id="JAMQJZ010000001">
    <property type="protein sequence ID" value="MDC3418881.1"/>
    <property type="molecule type" value="Genomic_DNA"/>
</dbReference>
<dbReference type="RefSeq" id="WP_259871186.1">
    <property type="nucleotide sequence ID" value="NZ_JAMQJZ010000001.1"/>
</dbReference>
<comment type="subunit">
    <text evidence="5">Component of a cohesin-like complex composed of ScpA, ScpB and the Smc homodimer, in which ScpA and ScpB bind to the head domain of Smc. The presence of the three proteins is required for the association of the complex with DNA.</text>
</comment>
<keyword evidence="5" id="KW-0963">Cytoplasm</keyword>
<dbReference type="PANTHER" id="PTHR33969">
    <property type="entry name" value="SEGREGATION AND CONDENSATION PROTEIN A"/>
    <property type="match status" value="1"/>
</dbReference>